<dbReference type="InterPro" id="IPR013525">
    <property type="entry name" value="ABC2_TM"/>
</dbReference>
<feature type="transmembrane region" description="Helical" evidence="6">
    <location>
        <begin position="299"/>
        <end position="320"/>
    </location>
</feature>
<feature type="transmembrane region" description="Helical" evidence="6">
    <location>
        <begin position="645"/>
        <end position="662"/>
    </location>
</feature>
<evidence type="ECO:0000256" key="5">
    <source>
        <dbReference type="ARBA" id="ARBA00023136"/>
    </source>
</evidence>
<keyword evidence="2" id="KW-1003">Cell membrane</keyword>
<evidence type="ECO:0000259" key="7">
    <source>
        <dbReference type="Pfam" id="PF12698"/>
    </source>
</evidence>
<feature type="transmembrane region" description="Helical" evidence="6">
    <location>
        <begin position="708"/>
        <end position="728"/>
    </location>
</feature>
<proteinExistence type="predicted"/>
<feature type="transmembrane region" description="Helical" evidence="6">
    <location>
        <begin position="606"/>
        <end position="625"/>
    </location>
</feature>
<feature type="transmembrane region" description="Helical" evidence="6">
    <location>
        <begin position="433"/>
        <end position="451"/>
    </location>
</feature>
<accession>A0A6I1EK76</accession>
<feature type="transmembrane region" description="Helical" evidence="6">
    <location>
        <begin position="187"/>
        <end position="213"/>
    </location>
</feature>
<organism evidence="8 9">
    <name type="scientific">Sutterella seckii</name>
    <dbReference type="NCBI Taxonomy" id="1944635"/>
    <lineage>
        <taxon>Bacteria</taxon>
        <taxon>Pseudomonadati</taxon>
        <taxon>Pseudomonadota</taxon>
        <taxon>Betaproteobacteria</taxon>
        <taxon>Burkholderiales</taxon>
        <taxon>Sutterellaceae</taxon>
        <taxon>Sutterella</taxon>
    </lineage>
</organism>
<evidence type="ECO:0000313" key="8">
    <source>
        <dbReference type="EMBL" id="KAB7660990.1"/>
    </source>
</evidence>
<feature type="transmembrane region" description="Helical" evidence="6">
    <location>
        <begin position="766"/>
        <end position="786"/>
    </location>
</feature>
<dbReference type="OrthoDB" id="9803577at2"/>
<reference evidence="8 9" key="1">
    <citation type="submission" date="2019-10" db="EMBL/GenBank/DDBJ databases">
        <title>Genome diversity of Sutterella seckii.</title>
        <authorList>
            <person name="Chaplin A.V."/>
            <person name="Sokolova S.R."/>
            <person name="Mosin K.A."/>
            <person name="Ivanova E.L."/>
            <person name="Kochetkova T.O."/>
            <person name="Goltsov A.Y."/>
            <person name="Trofimov D.Y."/>
            <person name="Efimov B.A."/>
        </authorList>
    </citation>
    <scope>NUCLEOTIDE SEQUENCE [LARGE SCALE GENOMIC DNA]</scope>
    <source>
        <strain evidence="8 9">ASD393</strain>
    </source>
</reference>
<dbReference type="GO" id="GO:0140359">
    <property type="term" value="F:ABC-type transporter activity"/>
    <property type="evidence" value="ECO:0007669"/>
    <property type="project" value="InterPro"/>
</dbReference>
<evidence type="ECO:0000256" key="4">
    <source>
        <dbReference type="ARBA" id="ARBA00022989"/>
    </source>
</evidence>
<evidence type="ECO:0000313" key="9">
    <source>
        <dbReference type="Proteomes" id="UP000430564"/>
    </source>
</evidence>
<dbReference type="Proteomes" id="UP000430564">
    <property type="component" value="Unassembled WGS sequence"/>
</dbReference>
<feature type="transmembrane region" description="Helical" evidence="6">
    <location>
        <begin position="26"/>
        <end position="49"/>
    </location>
</feature>
<gene>
    <name evidence="8" type="ORF">GBM95_05305</name>
</gene>
<dbReference type="PANTHER" id="PTHR30294:SF29">
    <property type="entry name" value="MULTIDRUG ABC TRANSPORTER PERMEASE YBHS-RELATED"/>
    <property type="match status" value="1"/>
</dbReference>
<dbReference type="Gene3D" id="3.40.1710.10">
    <property type="entry name" value="abc type-2 transporter like domain"/>
    <property type="match status" value="2"/>
</dbReference>
<keyword evidence="5 6" id="KW-0472">Membrane</keyword>
<feature type="transmembrane region" description="Helical" evidence="6">
    <location>
        <begin position="682"/>
        <end position="703"/>
    </location>
</feature>
<feature type="transmembrane region" description="Helical" evidence="6">
    <location>
        <begin position="244"/>
        <end position="264"/>
    </location>
</feature>
<evidence type="ECO:0000256" key="1">
    <source>
        <dbReference type="ARBA" id="ARBA00004651"/>
    </source>
</evidence>
<sequence length="805" mass="86540">MRVWCQRALSISRHEVRQVLSHPVEWIAGLAVPLFWALLMSIAFGTGIMTKLPVGLVDMDRSALSRETIQALDAIPSIRLETRESSLAADEDLRARRTYGTITIPKGFEEENRRGAGAPVVLELNKTYYAIGTILEVDIKTALSTLQMTRLAVKRTAAAGGTFTENGGHLRATLPDVWFLGNPSFNFVAYLLPTFVPGLMALGALLAFVSMLAREWREGGLRMLLKESGGSATAIVVGKLAPWLLFWLLAISVWTAGFAGWAGWGAAGPLFLWFTAGWLLILAMAGLALLVVAISPTWVIALSASICLVAPTFPFTGFSFPLDAMTPGARAFGELLPLTHYLEAQSQIWVMNAPLDAVARTQMTLALFPIICFAAALLILPLRIRQWKKAEAMAAGLRAAEAQVPPQGNPPAAGFWKTFALTLKASFLSRDTIAIFGMAAAFYLVFYGWPYGTQQIENIPTGILDLDRSGASRRLINALDASPTTKISFVLHSESEALDLFRRQKTDVLVTIPEDYSESLARGENTTIHILGSGAYPVKARAVQSAAAGIISNKKALLDNASLMTPGTPVASLEAAAVAAPGLLVTYRFNEISGYGNYTVPMVGPVILQAVILMGIGMAMGGWLAGRPRLPFMRDVMRRPWCEGLGVFLAFWSIAFGWMLYIEGFGFRFGDYGAFGNPEAVILVSAFFSAAVTAFGLAVVTLLGSNAWAAPVTVIISAPALFISGAVWPLENLHWAAIAVSQLIPTTPGIFASAAAAQDGAELKDILPALLHLLLLTGFYGLCYVLRLASMKRPEALQGAAEDVV</sequence>
<dbReference type="InterPro" id="IPR051449">
    <property type="entry name" value="ABC-2_transporter_component"/>
</dbReference>
<feature type="domain" description="ABC-2 type transporter transmembrane" evidence="7">
    <location>
        <begin position="28"/>
        <end position="378"/>
    </location>
</feature>
<comment type="subcellular location">
    <subcellularLocation>
        <location evidence="1">Cell membrane</location>
        <topology evidence="1">Multi-pass membrane protein</topology>
    </subcellularLocation>
</comment>
<dbReference type="EMBL" id="WEHX01000024">
    <property type="protein sequence ID" value="KAB7660990.1"/>
    <property type="molecule type" value="Genomic_DNA"/>
</dbReference>
<dbReference type="RefSeq" id="WP_152158139.1">
    <property type="nucleotide sequence ID" value="NZ_WEHX01000024.1"/>
</dbReference>
<name>A0A6I1EK76_9BURK</name>
<dbReference type="Pfam" id="PF12698">
    <property type="entry name" value="ABC2_membrane_3"/>
    <property type="match status" value="2"/>
</dbReference>
<feature type="transmembrane region" description="Helical" evidence="6">
    <location>
        <begin position="270"/>
        <end position="292"/>
    </location>
</feature>
<keyword evidence="4 6" id="KW-1133">Transmembrane helix</keyword>
<dbReference type="AlphaFoldDB" id="A0A6I1EK76"/>
<comment type="caution">
    <text evidence="8">The sequence shown here is derived from an EMBL/GenBank/DDBJ whole genome shotgun (WGS) entry which is preliminary data.</text>
</comment>
<evidence type="ECO:0000256" key="6">
    <source>
        <dbReference type="SAM" id="Phobius"/>
    </source>
</evidence>
<keyword evidence="3 6" id="KW-0812">Transmembrane</keyword>
<dbReference type="PANTHER" id="PTHR30294">
    <property type="entry name" value="MEMBRANE COMPONENT OF ABC TRANSPORTER YHHJ-RELATED"/>
    <property type="match status" value="1"/>
</dbReference>
<evidence type="ECO:0000256" key="2">
    <source>
        <dbReference type="ARBA" id="ARBA00022475"/>
    </source>
</evidence>
<dbReference type="GO" id="GO:0005886">
    <property type="term" value="C:plasma membrane"/>
    <property type="evidence" value="ECO:0007669"/>
    <property type="project" value="UniProtKB-SubCell"/>
</dbReference>
<feature type="transmembrane region" description="Helical" evidence="6">
    <location>
        <begin position="365"/>
        <end position="384"/>
    </location>
</feature>
<evidence type="ECO:0000256" key="3">
    <source>
        <dbReference type="ARBA" id="ARBA00022692"/>
    </source>
</evidence>
<protein>
    <submittedName>
        <fullName evidence="8">ABC transporter permease</fullName>
    </submittedName>
</protein>
<feature type="domain" description="ABC-2 type transporter transmembrane" evidence="7">
    <location>
        <begin position="434"/>
        <end position="617"/>
    </location>
</feature>